<dbReference type="GO" id="GO:0005576">
    <property type="term" value="C:extracellular region"/>
    <property type="evidence" value="ECO:0007669"/>
    <property type="project" value="UniProtKB-SubCell"/>
</dbReference>
<accession>A0AAW0DJC8</accession>
<dbReference type="Pfam" id="PF20147">
    <property type="entry name" value="Crinkler"/>
    <property type="match status" value="1"/>
</dbReference>
<evidence type="ECO:0000256" key="4">
    <source>
        <dbReference type="SAM" id="MobiDB-lite"/>
    </source>
</evidence>
<evidence type="ECO:0000256" key="1">
    <source>
        <dbReference type="ARBA" id="ARBA00004340"/>
    </source>
</evidence>
<dbReference type="AlphaFoldDB" id="A0AAW0DJC8"/>
<keyword evidence="7" id="KW-1185">Reference proteome</keyword>
<feature type="compositionally biased region" description="Low complexity" evidence="4">
    <location>
        <begin position="671"/>
        <end position="681"/>
    </location>
</feature>
<dbReference type="Proteomes" id="UP001383192">
    <property type="component" value="Unassembled WGS sequence"/>
</dbReference>
<comment type="subcellular location">
    <subcellularLocation>
        <location evidence="1">Host cell</location>
    </subcellularLocation>
    <subcellularLocation>
        <location evidence="2">Secreted</location>
    </subcellularLocation>
</comment>
<name>A0AAW0DJC8_9AGAR</name>
<keyword evidence="3" id="KW-0964">Secreted</keyword>
<comment type="caution">
    <text evidence="6">The sequence shown here is derived from an EMBL/GenBank/DDBJ whole genome shotgun (WGS) entry which is preliminary data.</text>
</comment>
<protein>
    <recommendedName>
        <fullName evidence="5">Crinkler effector protein N-terminal domain-containing protein</fullName>
    </recommendedName>
</protein>
<dbReference type="InterPro" id="IPR045379">
    <property type="entry name" value="Crinkler_N"/>
</dbReference>
<dbReference type="GO" id="GO:0043657">
    <property type="term" value="C:host cell"/>
    <property type="evidence" value="ECO:0007669"/>
    <property type="project" value="UniProtKB-SubCell"/>
</dbReference>
<sequence>MPVAKLWCVDITGSPSTVIRRIFHIAFDPKQTFEQLIAATREQLKHKVKASDDVTLDIWKLDPSIARTDTRLNEGTKTTYTDLLEHVTTLSPSSGVLGDVFDDLPEEESLHLLVSIKGNQRGEYVSRRALLAGATNTRSVAEGTIHLLTSELTDIKFAEARQRHLEWLASLGSSEFENREDVIAKRKRGEDPFREIPLAILCEAFDRFLWEWHYHGQDGAEELDGELYTLAIKFSGACWKAQDPQSQTSAQEDDLVPLLSRLLLPSFPNLTFTKRTSEGAAFNAIYRINDVFPALIVLRNSSGDVQAAAEKVYSKSIGLASLDPWHSAAPLPTFILVLSPATLSPQSQTPAPAPTRISVYAAANPSLVAVSEPLIPFLVTTSMPSDPGRVFEDLGRLFGALRAGVGVLNEYYARLQTSGADRKAPRYLPSRDTVGSHRIRYENLLVLGKKIWRAWISREPEQGTEGEGDGEQRVLVKFTRSYCTPAHRLLEREGLAVGLVYADADSYNPPRDDDNDAGASTPTPTPTPTSVPRHEKDLEGQTGKRFWRMVITEFMEPSVPLTSLLSTTSVVPAPPPEASLHIPATLTQKAEVAKRLTRAVDVLHGAGYVFGDLRGGNVLVQLPPFVPQASLKTAAQLLEQEVKVALVDFDWAGREGVARYPVGIRMDLDFNPTTNTNPDNSTGKERGGIPWPPGVRPKGLIRKQHDLYWLGILINGLGN</sequence>
<evidence type="ECO:0000313" key="7">
    <source>
        <dbReference type="Proteomes" id="UP001383192"/>
    </source>
</evidence>
<dbReference type="EMBL" id="JAYKXP010000012">
    <property type="protein sequence ID" value="KAK7051608.1"/>
    <property type="molecule type" value="Genomic_DNA"/>
</dbReference>
<dbReference type="InterPro" id="IPR011009">
    <property type="entry name" value="Kinase-like_dom_sf"/>
</dbReference>
<evidence type="ECO:0000256" key="2">
    <source>
        <dbReference type="ARBA" id="ARBA00004613"/>
    </source>
</evidence>
<proteinExistence type="predicted"/>
<feature type="region of interest" description="Disordered" evidence="4">
    <location>
        <begin position="669"/>
        <end position="695"/>
    </location>
</feature>
<feature type="region of interest" description="Disordered" evidence="4">
    <location>
        <begin position="506"/>
        <end position="539"/>
    </location>
</feature>
<dbReference type="SUPFAM" id="SSF56112">
    <property type="entry name" value="Protein kinase-like (PK-like)"/>
    <property type="match status" value="1"/>
</dbReference>
<organism evidence="6 7">
    <name type="scientific">Paramarasmius palmivorus</name>
    <dbReference type="NCBI Taxonomy" id="297713"/>
    <lineage>
        <taxon>Eukaryota</taxon>
        <taxon>Fungi</taxon>
        <taxon>Dikarya</taxon>
        <taxon>Basidiomycota</taxon>
        <taxon>Agaricomycotina</taxon>
        <taxon>Agaricomycetes</taxon>
        <taxon>Agaricomycetidae</taxon>
        <taxon>Agaricales</taxon>
        <taxon>Marasmiineae</taxon>
        <taxon>Marasmiaceae</taxon>
        <taxon>Paramarasmius</taxon>
    </lineage>
</organism>
<gene>
    <name evidence="6" type="ORF">VNI00_004587</name>
</gene>
<feature type="domain" description="Crinkler effector protein N-terminal" evidence="5">
    <location>
        <begin position="21"/>
        <end position="114"/>
    </location>
</feature>
<reference evidence="6 7" key="1">
    <citation type="submission" date="2024-01" db="EMBL/GenBank/DDBJ databases">
        <title>A draft genome for a cacao thread blight-causing isolate of Paramarasmius palmivorus.</title>
        <authorList>
            <person name="Baruah I.K."/>
            <person name="Bukari Y."/>
            <person name="Amoako-Attah I."/>
            <person name="Meinhardt L.W."/>
            <person name="Bailey B.A."/>
            <person name="Cohen S.P."/>
        </authorList>
    </citation>
    <scope>NUCLEOTIDE SEQUENCE [LARGE SCALE GENOMIC DNA]</scope>
    <source>
        <strain evidence="6 7">GH-12</strain>
    </source>
</reference>
<evidence type="ECO:0000256" key="3">
    <source>
        <dbReference type="ARBA" id="ARBA00022525"/>
    </source>
</evidence>
<evidence type="ECO:0000259" key="5">
    <source>
        <dbReference type="Pfam" id="PF20147"/>
    </source>
</evidence>
<evidence type="ECO:0000313" key="6">
    <source>
        <dbReference type="EMBL" id="KAK7051608.1"/>
    </source>
</evidence>